<proteinExistence type="predicted"/>
<keyword evidence="3" id="KW-0597">Phosphoprotein</keyword>
<protein>
    <recommendedName>
        <fullName evidence="9">HAMP domain-containing protein</fullName>
    </recommendedName>
</protein>
<dbReference type="STRING" id="1850517.A8708_18140"/>
<dbReference type="Pfam" id="PF06580">
    <property type="entry name" value="His_kinase"/>
    <property type="match status" value="1"/>
</dbReference>
<dbReference type="AlphaFoldDB" id="A0A198AGY4"/>
<feature type="domain" description="HAMP" evidence="9">
    <location>
        <begin position="323"/>
        <end position="375"/>
    </location>
</feature>
<name>A0A198AGY4_9BACL</name>
<keyword evidence="8" id="KW-1133">Transmembrane helix</keyword>
<dbReference type="OrthoDB" id="2503858at2"/>
<dbReference type="Pfam" id="PF02518">
    <property type="entry name" value="HATPase_c"/>
    <property type="match status" value="1"/>
</dbReference>
<organism evidence="10 11">
    <name type="scientific">Paenibacillus oryzisoli</name>
    <dbReference type="NCBI Taxonomy" id="1850517"/>
    <lineage>
        <taxon>Bacteria</taxon>
        <taxon>Bacillati</taxon>
        <taxon>Bacillota</taxon>
        <taxon>Bacilli</taxon>
        <taxon>Bacillales</taxon>
        <taxon>Paenibacillaceae</taxon>
        <taxon>Paenibacillus</taxon>
    </lineage>
</organism>
<keyword evidence="2" id="KW-1003">Cell membrane</keyword>
<dbReference type="SMART" id="SM00304">
    <property type="entry name" value="HAMP"/>
    <property type="match status" value="1"/>
</dbReference>
<dbReference type="InterPro" id="IPR050640">
    <property type="entry name" value="Bact_2-comp_sensor_kinase"/>
</dbReference>
<evidence type="ECO:0000256" key="7">
    <source>
        <dbReference type="SAM" id="Coils"/>
    </source>
</evidence>
<feature type="transmembrane region" description="Helical" evidence="8">
    <location>
        <begin position="12"/>
        <end position="33"/>
    </location>
</feature>
<keyword evidence="7" id="KW-0175">Coiled coil</keyword>
<dbReference type="PANTHER" id="PTHR34220">
    <property type="entry name" value="SENSOR HISTIDINE KINASE YPDA"/>
    <property type="match status" value="1"/>
</dbReference>
<dbReference type="CDD" id="cd06225">
    <property type="entry name" value="HAMP"/>
    <property type="match status" value="1"/>
</dbReference>
<keyword evidence="4" id="KW-0808">Transferase</keyword>
<dbReference type="SUPFAM" id="SSF55874">
    <property type="entry name" value="ATPase domain of HSP90 chaperone/DNA topoisomerase II/histidine kinase"/>
    <property type="match status" value="1"/>
</dbReference>
<dbReference type="CDD" id="cd12912">
    <property type="entry name" value="PDC2_MCP_like"/>
    <property type="match status" value="1"/>
</dbReference>
<dbReference type="Gene3D" id="3.30.450.20">
    <property type="entry name" value="PAS domain"/>
    <property type="match status" value="1"/>
</dbReference>
<dbReference type="RefSeq" id="WP_068663122.1">
    <property type="nucleotide sequence ID" value="NZ_LYPB01000050.1"/>
</dbReference>
<dbReference type="GO" id="GO:0005886">
    <property type="term" value="C:plasma membrane"/>
    <property type="evidence" value="ECO:0007669"/>
    <property type="project" value="UniProtKB-SubCell"/>
</dbReference>
<dbReference type="InterPro" id="IPR036890">
    <property type="entry name" value="HATPase_C_sf"/>
</dbReference>
<keyword evidence="6 8" id="KW-0472">Membrane</keyword>
<dbReference type="PROSITE" id="PS50885">
    <property type="entry name" value="HAMP"/>
    <property type="match status" value="1"/>
</dbReference>
<dbReference type="EMBL" id="LYPB01000050">
    <property type="protein sequence ID" value="OAS20492.1"/>
    <property type="molecule type" value="Genomic_DNA"/>
</dbReference>
<comment type="caution">
    <text evidence="10">The sequence shown here is derived from an EMBL/GenBank/DDBJ whole genome shotgun (WGS) entry which is preliminary data.</text>
</comment>
<dbReference type="InterPro" id="IPR003660">
    <property type="entry name" value="HAMP_dom"/>
</dbReference>
<dbReference type="InterPro" id="IPR010559">
    <property type="entry name" value="Sig_transdc_His_kin_internal"/>
</dbReference>
<feature type="coiled-coil region" evidence="7">
    <location>
        <begin position="360"/>
        <end position="387"/>
    </location>
</feature>
<evidence type="ECO:0000259" key="9">
    <source>
        <dbReference type="PROSITE" id="PS50885"/>
    </source>
</evidence>
<gene>
    <name evidence="10" type="ORF">A8708_18140</name>
</gene>
<accession>A0A198AGY4</accession>
<keyword evidence="5" id="KW-0418">Kinase</keyword>
<evidence type="ECO:0000313" key="11">
    <source>
        <dbReference type="Proteomes" id="UP000078454"/>
    </source>
</evidence>
<keyword evidence="11" id="KW-1185">Reference proteome</keyword>
<dbReference type="Gene3D" id="6.10.340.10">
    <property type="match status" value="1"/>
</dbReference>
<sequence>MLKKIRGSLKWKLVLLISSLIFAIIGVIGTFSYHETSKTIQADVQRFANQIIEQSNLNLSRYYMDNERFFYTIAGSREFREWSLIERDNRYDQLDVYRQIEARYIEPYITYHPEILSVDMYSLNGNESVYRTGRIDYDLILNSEYSLAEEHALLNLDFNREKQMVVSRNANYTNGTGKPVVTPVFTFIQRFQFSFETVYLAMDISLIPTQKILQQINLGKEGESYILDEHGTIVANKNPSIIDTQLDPSLLSQISHSREGAVFSSDSEQLVVYQTLQNTAWKVLVTIPYREVAKSIYNVRNVTLWTAIGSWIISLILVIIISDSVTKRLKEMRRTIKSTRTGGLNVLMDISGTDEVAELARAYNLLLHSLESNIQQLTESRVMQQEAVLSALQSQINSHFLYNALESINSLANLSGNEEIKETTIALSSMLRYTSNYKDTVVTLEEEIAHLSNFLSIIGILYADDIESHIELPDELKRVRCIKAIIQPIVENSIKHGFESTGQPMRIQIICSLYGDSYLKISIIDNGMGFTESKLAAVQQMLKVDSEQNYKQGSRIGLRNVHNRLRMRYPQQETGVSVEQHSNGRTEVSMIFPLQISKED</sequence>
<feature type="transmembrane region" description="Helical" evidence="8">
    <location>
        <begin position="304"/>
        <end position="325"/>
    </location>
</feature>
<evidence type="ECO:0000313" key="10">
    <source>
        <dbReference type="EMBL" id="OAS20492.1"/>
    </source>
</evidence>
<comment type="subcellular location">
    <subcellularLocation>
        <location evidence="1">Cell membrane</location>
        <topology evidence="1">Multi-pass membrane protein</topology>
    </subcellularLocation>
</comment>
<dbReference type="SUPFAM" id="SSF158472">
    <property type="entry name" value="HAMP domain-like"/>
    <property type="match status" value="1"/>
</dbReference>
<dbReference type="GO" id="GO:0000155">
    <property type="term" value="F:phosphorelay sensor kinase activity"/>
    <property type="evidence" value="ECO:0007669"/>
    <property type="project" value="InterPro"/>
</dbReference>
<evidence type="ECO:0000256" key="3">
    <source>
        <dbReference type="ARBA" id="ARBA00022553"/>
    </source>
</evidence>
<dbReference type="InterPro" id="IPR003594">
    <property type="entry name" value="HATPase_dom"/>
</dbReference>
<evidence type="ECO:0000256" key="2">
    <source>
        <dbReference type="ARBA" id="ARBA00022475"/>
    </source>
</evidence>
<evidence type="ECO:0000256" key="8">
    <source>
        <dbReference type="SAM" id="Phobius"/>
    </source>
</evidence>
<dbReference type="Proteomes" id="UP000078454">
    <property type="component" value="Unassembled WGS sequence"/>
</dbReference>
<evidence type="ECO:0000256" key="6">
    <source>
        <dbReference type="ARBA" id="ARBA00023136"/>
    </source>
</evidence>
<dbReference type="PANTHER" id="PTHR34220:SF7">
    <property type="entry name" value="SENSOR HISTIDINE KINASE YPDA"/>
    <property type="match status" value="1"/>
</dbReference>
<evidence type="ECO:0000256" key="4">
    <source>
        <dbReference type="ARBA" id="ARBA00022679"/>
    </source>
</evidence>
<evidence type="ECO:0000256" key="1">
    <source>
        <dbReference type="ARBA" id="ARBA00004651"/>
    </source>
</evidence>
<dbReference type="Gene3D" id="3.30.565.10">
    <property type="entry name" value="Histidine kinase-like ATPase, C-terminal domain"/>
    <property type="match status" value="1"/>
</dbReference>
<keyword evidence="8" id="KW-0812">Transmembrane</keyword>
<reference evidence="10 11" key="1">
    <citation type="submission" date="2016-05" db="EMBL/GenBank/DDBJ databases">
        <title>Paenibacillus sp. 1ZS3-15 nov., isolated from the rhizosphere soil.</title>
        <authorList>
            <person name="Zhang X.X."/>
            <person name="Zhang J."/>
        </authorList>
    </citation>
    <scope>NUCLEOTIDE SEQUENCE [LARGE SCALE GENOMIC DNA]</scope>
    <source>
        <strain evidence="10 11">1ZS3-15</strain>
    </source>
</reference>
<evidence type="ECO:0000256" key="5">
    <source>
        <dbReference type="ARBA" id="ARBA00022777"/>
    </source>
</evidence>
<dbReference type="Pfam" id="PF00672">
    <property type="entry name" value="HAMP"/>
    <property type="match status" value="1"/>
</dbReference>